<name>A0A914R0R1_9BILA</name>
<feature type="compositionally biased region" description="Basic and acidic residues" evidence="3">
    <location>
        <begin position="168"/>
        <end position="180"/>
    </location>
</feature>
<dbReference type="SMART" id="SM00671">
    <property type="entry name" value="SEL1"/>
    <property type="match status" value="5"/>
</dbReference>
<dbReference type="InterPro" id="IPR006597">
    <property type="entry name" value="Sel1-like"/>
</dbReference>
<comment type="similarity">
    <text evidence="1">Belongs to the sel-1 family.</text>
</comment>
<dbReference type="PANTHER" id="PTHR11102:SF160">
    <property type="entry name" value="ERAD-ASSOCIATED E3 UBIQUITIN-PROTEIN LIGASE COMPONENT HRD3"/>
    <property type="match status" value="1"/>
</dbReference>
<proteinExistence type="inferred from homology"/>
<sequence length="1057" mass="119969">MDIDHQERLLNRFRIDQILARGGSQLQKVFKERWKKWKDEEWKDSNAAELVELCEKAGPKAKEKIKNDKIDLWDITATCWAIQAISSAIPTNKTETKAIYELREARNNMAHEAELTNEEFNQKWNHISNMLVKLGDNYANIKALKTELLKIGKSGVVASNVEPIAKSDINKESDNDRNDNGLENDLSDFGLDNENGAKENETQKEKLTCVEDGRCDKCDSKAEYNKLKDEANKFFKEENFDKAIEVYSKILQLPGILPEDKAVIFSYRSIAHLSLKNGDSAKMAQKDAEWAIQLWPCGWRGYYHLARAQIALENYFEAEKSLNNAIALNPSSKEVRDELSAVRSKIGILSRCEHLNSAYQFPSEKEQLDQIHTRTGMSKKQTKKLLNKAMDIPVFGDMIRGKNYMLGKGVEQDYTKAAYHFEKAASGGDPDAMYCLGLMYHEGKGIPQDFTKSMELLLKAANTVTNNVLIGSGIPEAQHLLGMKYSEGIGVAKDYRKAAEWYEKAVNHGLGSSANNLGIFYKNGQGVEKSSKKAFEYFKLAASLGEAQGMQNLAHCYLLAEGTDLTKPSDEYHAEGLKWLKLSLEKGNMNAANDIERFKDKNKDDLKWISLINKVLSQTSTNTDVLDKEQHGTAIKESAKKGSTTAQRHLNIWENIELAMEAFKKNDSAGVVSGLATSIRLDHEITEVPEILFSVIDERMKTHADDLDTITCFIHTKRKKNNLLYLNAIDEYLPKFPKDEYLLEQRITSFIDSKSLKDALITVDKALEFYPNSLRFLYLRAIALCTQDKQQEETLKALNNFLSAAPTDHDKVPACYYQKAIYYNNINNIPKFIEAFEAGLAAEKKQLPCFLPYKFHDKIYLEKIFENHKTEKASKNDSSKIPSTSSEQTLEKIKLNRQRKFLIDKHRQNFIDIEENLNSHKGTAFTGTSVKPPNTPKPPRLSSLKNITLKEMNPIEDKPYDGYVLEVRIIDWAYVVSGIAGIIEDENGDLQRLAIYNWPSKGNRMLDTAEALKSFRPNSVISIINPYMRMSRDMQSMIRVESPGYMLIGKSYCNGLL</sequence>
<dbReference type="WBParaSite" id="PDA_v2.g4948.t1">
    <property type="protein sequence ID" value="PDA_v2.g4948.t1"/>
    <property type="gene ID" value="PDA_v2.g4948"/>
</dbReference>
<feature type="domain" description="DZIP3-like HEPN" evidence="4">
    <location>
        <begin position="91"/>
        <end position="149"/>
    </location>
</feature>
<accession>A0A914R0R1</accession>
<evidence type="ECO:0000259" key="4">
    <source>
        <dbReference type="Pfam" id="PF18738"/>
    </source>
</evidence>
<dbReference type="PANTHER" id="PTHR11102">
    <property type="entry name" value="SEL-1-LIKE PROTEIN"/>
    <property type="match status" value="1"/>
</dbReference>
<protein>
    <submittedName>
        <fullName evidence="6">DZIP3-like HEPN domain-containing protein</fullName>
    </submittedName>
</protein>
<dbReference type="PROSITE" id="PS50005">
    <property type="entry name" value="TPR"/>
    <property type="match status" value="1"/>
</dbReference>
<evidence type="ECO:0000256" key="2">
    <source>
        <dbReference type="PROSITE-ProRule" id="PRU00339"/>
    </source>
</evidence>
<keyword evidence="2" id="KW-0802">TPR repeat</keyword>
<dbReference type="SUPFAM" id="SSF81901">
    <property type="entry name" value="HCP-like"/>
    <property type="match status" value="1"/>
</dbReference>
<evidence type="ECO:0000256" key="1">
    <source>
        <dbReference type="ARBA" id="ARBA00038101"/>
    </source>
</evidence>
<dbReference type="InterPro" id="IPR011990">
    <property type="entry name" value="TPR-like_helical_dom_sf"/>
</dbReference>
<dbReference type="InterPro" id="IPR041249">
    <property type="entry name" value="HEPN_DZIP3"/>
</dbReference>
<dbReference type="Pfam" id="PF18738">
    <property type="entry name" value="HEPN_DZIP3"/>
    <property type="match status" value="1"/>
</dbReference>
<dbReference type="Pfam" id="PF08238">
    <property type="entry name" value="Sel1"/>
    <property type="match status" value="5"/>
</dbReference>
<dbReference type="SMART" id="SM00028">
    <property type="entry name" value="TPR"/>
    <property type="match status" value="4"/>
</dbReference>
<evidence type="ECO:0000313" key="6">
    <source>
        <dbReference type="WBParaSite" id="PDA_v2.g4948.t1"/>
    </source>
</evidence>
<dbReference type="Gene3D" id="1.25.40.10">
    <property type="entry name" value="Tetratricopeptide repeat domain"/>
    <property type="match status" value="3"/>
</dbReference>
<dbReference type="InterPro" id="IPR050767">
    <property type="entry name" value="Sel1_AlgK"/>
</dbReference>
<feature type="repeat" description="TPR" evidence="2">
    <location>
        <begin position="299"/>
        <end position="332"/>
    </location>
</feature>
<evidence type="ECO:0000256" key="3">
    <source>
        <dbReference type="SAM" id="MobiDB-lite"/>
    </source>
</evidence>
<dbReference type="Proteomes" id="UP000887578">
    <property type="component" value="Unplaced"/>
</dbReference>
<dbReference type="InterPro" id="IPR019734">
    <property type="entry name" value="TPR_rpt"/>
</dbReference>
<organism evidence="5 6">
    <name type="scientific">Panagrolaimus davidi</name>
    <dbReference type="NCBI Taxonomy" id="227884"/>
    <lineage>
        <taxon>Eukaryota</taxon>
        <taxon>Metazoa</taxon>
        <taxon>Ecdysozoa</taxon>
        <taxon>Nematoda</taxon>
        <taxon>Chromadorea</taxon>
        <taxon>Rhabditida</taxon>
        <taxon>Tylenchina</taxon>
        <taxon>Panagrolaimomorpha</taxon>
        <taxon>Panagrolaimoidea</taxon>
        <taxon>Panagrolaimidae</taxon>
        <taxon>Panagrolaimus</taxon>
    </lineage>
</organism>
<keyword evidence="5" id="KW-1185">Reference proteome</keyword>
<dbReference type="SUPFAM" id="SSF48452">
    <property type="entry name" value="TPR-like"/>
    <property type="match status" value="2"/>
</dbReference>
<feature type="region of interest" description="Disordered" evidence="3">
    <location>
        <begin position="168"/>
        <end position="203"/>
    </location>
</feature>
<evidence type="ECO:0000313" key="5">
    <source>
        <dbReference type="Proteomes" id="UP000887578"/>
    </source>
</evidence>
<reference evidence="6" key="1">
    <citation type="submission" date="2022-11" db="UniProtKB">
        <authorList>
            <consortium name="WormBaseParasite"/>
        </authorList>
    </citation>
    <scope>IDENTIFICATION</scope>
</reference>
<dbReference type="AlphaFoldDB" id="A0A914R0R1"/>